<organism evidence="1 2">
    <name type="scientific">Laticauda laticaudata</name>
    <name type="common">Blue-ringed sea krait</name>
    <name type="synonym">Blue-lipped sea krait</name>
    <dbReference type="NCBI Taxonomy" id="8630"/>
    <lineage>
        <taxon>Eukaryota</taxon>
        <taxon>Metazoa</taxon>
        <taxon>Chordata</taxon>
        <taxon>Craniata</taxon>
        <taxon>Vertebrata</taxon>
        <taxon>Euteleostomi</taxon>
        <taxon>Lepidosauria</taxon>
        <taxon>Squamata</taxon>
        <taxon>Bifurcata</taxon>
        <taxon>Unidentata</taxon>
        <taxon>Episquamata</taxon>
        <taxon>Toxicofera</taxon>
        <taxon>Serpentes</taxon>
        <taxon>Colubroidea</taxon>
        <taxon>Elapidae</taxon>
        <taxon>Laticaudinae</taxon>
        <taxon>Laticauda</taxon>
    </lineage>
</organism>
<accession>A0A8C5WPD7</accession>
<dbReference type="Ensembl" id="ENSLLTT00000004122.1">
    <property type="protein sequence ID" value="ENSLLTP00000003957.1"/>
    <property type="gene ID" value="ENSLLTG00000002967.1"/>
</dbReference>
<dbReference type="AlphaFoldDB" id="A0A8C5WPD7"/>
<keyword evidence="2" id="KW-1185">Reference proteome</keyword>
<reference evidence="1" key="2">
    <citation type="submission" date="2025-09" db="UniProtKB">
        <authorList>
            <consortium name="Ensembl"/>
        </authorList>
    </citation>
    <scope>IDENTIFICATION</scope>
</reference>
<proteinExistence type="predicted"/>
<evidence type="ECO:0000313" key="1">
    <source>
        <dbReference type="Ensembl" id="ENSLLTP00000003957.1"/>
    </source>
</evidence>
<dbReference type="Proteomes" id="UP000694406">
    <property type="component" value="Unplaced"/>
</dbReference>
<protein>
    <submittedName>
        <fullName evidence="1">Uncharacterized protein</fullName>
    </submittedName>
</protein>
<evidence type="ECO:0000313" key="2">
    <source>
        <dbReference type="Proteomes" id="UP000694406"/>
    </source>
</evidence>
<sequence length="85" mass="9034">MKVTHFPYLGVMQQSPTFLALGTSFMEDNLSRDGGGQFCMQPTSCASADETLLHPLITYVAQFLSGHGLVLVHSPGLGTPSAKHG</sequence>
<reference evidence="1" key="1">
    <citation type="submission" date="2025-08" db="UniProtKB">
        <authorList>
            <consortium name="Ensembl"/>
        </authorList>
    </citation>
    <scope>IDENTIFICATION</scope>
</reference>
<name>A0A8C5WPD7_LATLA</name>